<feature type="compositionally biased region" description="Low complexity" evidence="13">
    <location>
        <begin position="610"/>
        <end position="621"/>
    </location>
</feature>
<comment type="function">
    <text evidence="3">Might act as an E3 ubiquitin-protein ligase, or as part of E3 complex, which accepts ubiquitin from specific E2 ubiquitin-conjugating enzymes and then transfers it to substrates.</text>
</comment>
<feature type="domain" description="RING-type" evidence="15">
    <location>
        <begin position="155"/>
        <end position="380"/>
    </location>
</feature>
<dbReference type="EMBL" id="JACEFO010001772">
    <property type="protein sequence ID" value="KAF8704463.1"/>
    <property type="molecule type" value="Genomic_DNA"/>
</dbReference>
<feature type="domain" description="RING-type" evidence="15">
    <location>
        <begin position="372"/>
        <end position="591"/>
    </location>
</feature>
<comment type="similarity">
    <text evidence="4">Belongs to the RBR family. Ariadne subfamily.</text>
</comment>
<dbReference type="InterPro" id="IPR031127">
    <property type="entry name" value="E3_UB_ligase_RBR"/>
</dbReference>
<evidence type="ECO:0000256" key="7">
    <source>
        <dbReference type="ARBA" id="ARBA00022723"/>
    </source>
</evidence>
<dbReference type="Pfam" id="PF01485">
    <property type="entry name" value="IBR"/>
    <property type="match status" value="3"/>
</dbReference>
<evidence type="ECO:0000256" key="9">
    <source>
        <dbReference type="ARBA" id="ARBA00022771"/>
    </source>
</evidence>
<dbReference type="PROSITE" id="PS00518">
    <property type="entry name" value="ZF_RING_1"/>
    <property type="match status" value="3"/>
</dbReference>
<comment type="caution">
    <text evidence="16">The sequence shown here is derived from an EMBL/GenBank/DDBJ whole genome shotgun (WGS) entry which is preliminary data.</text>
</comment>
<evidence type="ECO:0000256" key="11">
    <source>
        <dbReference type="ARBA" id="ARBA00022833"/>
    </source>
</evidence>
<dbReference type="FunFam" id="3.30.40.10:FF:000230">
    <property type="entry name" value="RBR-type E3 ubiquitin transferase"/>
    <property type="match status" value="3"/>
</dbReference>
<dbReference type="OrthoDB" id="10009520at2759"/>
<feature type="region of interest" description="Disordered" evidence="13">
    <location>
        <begin position="876"/>
        <end position="897"/>
    </location>
</feature>
<evidence type="ECO:0000259" key="14">
    <source>
        <dbReference type="PROSITE" id="PS50089"/>
    </source>
</evidence>
<dbReference type="SMART" id="SM00647">
    <property type="entry name" value="IBR"/>
    <property type="match status" value="3"/>
</dbReference>
<feature type="compositionally biased region" description="Low complexity" evidence="13">
    <location>
        <begin position="766"/>
        <end position="783"/>
    </location>
</feature>
<evidence type="ECO:0000259" key="15">
    <source>
        <dbReference type="PROSITE" id="PS51873"/>
    </source>
</evidence>
<dbReference type="GO" id="GO:0008270">
    <property type="term" value="F:zinc ion binding"/>
    <property type="evidence" value="ECO:0007669"/>
    <property type="project" value="UniProtKB-KW"/>
</dbReference>
<dbReference type="InterPro" id="IPR017907">
    <property type="entry name" value="Znf_RING_CS"/>
</dbReference>
<feature type="domain" description="RING-type" evidence="14">
    <location>
        <begin position="376"/>
        <end position="422"/>
    </location>
</feature>
<dbReference type="InterPro" id="IPR018957">
    <property type="entry name" value="Znf_C3HC4_RING-type"/>
</dbReference>
<evidence type="ECO:0000313" key="16">
    <source>
        <dbReference type="EMBL" id="KAF8704463.1"/>
    </source>
</evidence>
<accession>A0A835BYP1</accession>
<dbReference type="InterPro" id="IPR013083">
    <property type="entry name" value="Znf_RING/FYVE/PHD"/>
</dbReference>
<feature type="region of interest" description="Disordered" evidence="13">
    <location>
        <begin position="591"/>
        <end position="621"/>
    </location>
</feature>
<evidence type="ECO:0000256" key="1">
    <source>
        <dbReference type="ARBA" id="ARBA00001798"/>
    </source>
</evidence>
<dbReference type="SMART" id="SM00184">
    <property type="entry name" value="RING"/>
    <property type="match status" value="3"/>
</dbReference>
<reference evidence="16" key="1">
    <citation type="submission" date="2020-07" db="EMBL/GenBank/DDBJ databases">
        <title>Genome sequence and genetic diversity analysis of an under-domesticated orphan crop, white fonio (Digitaria exilis).</title>
        <authorList>
            <person name="Bennetzen J.L."/>
            <person name="Chen S."/>
            <person name="Ma X."/>
            <person name="Wang X."/>
            <person name="Yssel A.E.J."/>
            <person name="Chaluvadi S.R."/>
            <person name="Johnson M."/>
            <person name="Gangashetty P."/>
            <person name="Hamidou F."/>
            <person name="Sanogo M.D."/>
            <person name="Zwaenepoel A."/>
            <person name="Wallace J."/>
            <person name="Van De Peer Y."/>
            <person name="Van Deynze A."/>
        </authorList>
    </citation>
    <scope>NUCLEOTIDE SEQUENCE</scope>
    <source>
        <tissue evidence="16">Leaves</tissue>
    </source>
</reference>
<dbReference type="InterPro" id="IPR002867">
    <property type="entry name" value="IBR_dom"/>
</dbReference>
<dbReference type="PROSITE" id="PS50089">
    <property type="entry name" value="ZF_RING_2"/>
    <property type="match status" value="3"/>
</dbReference>
<dbReference type="InterPro" id="IPR001841">
    <property type="entry name" value="Znf_RING"/>
</dbReference>
<dbReference type="Pfam" id="PF00097">
    <property type="entry name" value="zf-C3HC4"/>
    <property type="match status" value="1"/>
</dbReference>
<feature type="compositionally biased region" description="Basic and acidic residues" evidence="13">
    <location>
        <begin position="591"/>
        <end position="602"/>
    </location>
</feature>
<evidence type="ECO:0000256" key="2">
    <source>
        <dbReference type="ARBA" id="ARBA00001947"/>
    </source>
</evidence>
<evidence type="ECO:0000256" key="3">
    <source>
        <dbReference type="ARBA" id="ARBA00003976"/>
    </source>
</evidence>
<organism evidence="16 17">
    <name type="scientific">Digitaria exilis</name>
    <dbReference type="NCBI Taxonomy" id="1010633"/>
    <lineage>
        <taxon>Eukaryota</taxon>
        <taxon>Viridiplantae</taxon>
        <taxon>Streptophyta</taxon>
        <taxon>Embryophyta</taxon>
        <taxon>Tracheophyta</taxon>
        <taxon>Spermatophyta</taxon>
        <taxon>Magnoliopsida</taxon>
        <taxon>Liliopsida</taxon>
        <taxon>Poales</taxon>
        <taxon>Poaceae</taxon>
        <taxon>PACMAD clade</taxon>
        <taxon>Panicoideae</taxon>
        <taxon>Panicodae</taxon>
        <taxon>Paniceae</taxon>
        <taxon>Anthephorinae</taxon>
        <taxon>Digitaria</taxon>
    </lineage>
</organism>
<dbReference type="Proteomes" id="UP000636709">
    <property type="component" value="Unassembled WGS sequence"/>
</dbReference>
<dbReference type="PROSITE" id="PS51873">
    <property type="entry name" value="TRIAD"/>
    <property type="match status" value="3"/>
</dbReference>
<keyword evidence="9 12" id="KW-0863">Zinc-finger</keyword>
<comment type="cofactor">
    <cofactor evidence="2">
        <name>Zn(2+)</name>
        <dbReference type="ChEBI" id="CHEBI:29105"/>
    </cofactor>
</comment>
<keyword evidence="11" id="KW-0862">Zinc</keyword>
<keyword evidence="17" id="KW-1185">Reference proteome</keyword>
<dbReference type="AlphaFoldDB" id="A0A835BYP1"/>
<sequence length="1157" mass="124041">MQASKPAVAIKIPTTVSSSRNDVPVPNGTYLLGCFTRMAAGSSSSASLVAVVDDFYFSVLAHGRNDDDHAGDNELFPISDEKYAAELQLQEVIMSSSAVVATMAGSSAPSPHPRNSTAAAAAPAASVHGKGECSYASSSSSHPSPPLAVASAAATLVFCKICMDAVAPTDAHRASRGCAHAFCGGCLSCYVGGKIQDRVPDVRCPEERCAAALDTELCQGILPREVFERWGAALCESMLMGAKTTYCPYKDCSATMLVDDDVGDVGGGGAAESECPSCWRLFCARCGVAPWHAGVTCAEYERLGKGDRGKEDMLLVEMAKGRRWKRCPKCQYFVEKSDGCLHITCRCPVPLPFPSAAHRRMAASAGARRRRRHNPCSICMEPMAPSEAHRGGAACDHAFCRACLCGHVRAKLETGAAVVQCPDPSCGGALDPELCREALPSEIFERWCRVLCESLFLGARRTYCPFPDCSEMMVADDDGGGESVTQCECQVCRRLFCARCHVAPWHAGVTCDEYQRLAVGDRGREDMLLLEMAKGNQWKRCPNCQFVLVIKSIRGDEEATGEGLLPCSMTWRKEARGIAFASVFSAGAKRSQDADDARKPDGRQAPLPVTTQSPRRSSSTSDICCAGGRAAINLNGAILISYTHHGVISGAAFDDDGGRSYLFGDFVELLGMVTVGELVPGLAWVDTRMGHEAKATSTSEEVGSLLHCTCPAALAPGRRDMATRTSWTCCWTSRRRIRRRKPAMAPFDNSFIKAISRLARNRRNRSSPGSVARAGAASSSNSDSDSEVGDNKERRPLRQKTVQARERLRCEQGPICQHGGPIGCRRRRAAETDEQGIDLRGSDVATAGPASGVLPPPGHPAVTADVVTAEGVGRRGQRTGVESDACGGSKQAAQKPRWAMANEGAERRKCHSLNPNKAQTVRPHLLIQVARIFSTSSSPVPLPLPSAAHRKMAASAGARRRRHNPCRICMEPMAPAEAHRGGAACEHAFCRACLSGHVRAKLESGGGGGGGATVRCPDASCAATLDPELCRGALPSEVFERWCRALCESLFLGARRTYCPFPDCSEMMVADDDGGGDCVTQSECQGCRRLFCARCEVPWHAGVSCAEFARLGEGERAREDLLLVEAAREGNWKRCPRCRFYVENKPWALIHDGCPGA</sequence>
<dbReference type="GO" id="GO:0061630">
    <property type="term" value="F:ubiquitin protein ligase activity"/>
    <property type="evidence" value="ECO:0007669"/>
    <property type="project" value="UniProtKB-EC"/>
</dbReference>
<dbReference type="PANTHER" id="PTHR11685">
    <property type="entry name" value="RBR FAMILY RING FINGER AND IBR DOMAIN-CONTAINING"/>
    <property type="match status" value="1"/>
</dbReference>
<proteinExistence type="inferred from homology"/>
<dbReference type="CDD" id="cd22582">
    <property type="entry name" value="BRcat_RBR_unk"/>
    <property type="match status" value="2"/>
</dbReference>
<evidence type="ECO:0000256" key="8">
    <source>
        <dbReference type="ARBA" id="ARBA00022737"/>
    </source>
</evidence>
<evidence type="ECO:0000256" key="10">
    <source>
        <dbReference type="ARBA" id="ARBA00022786"/>
    </source>
</evidence>
<dbReference type="EC" id="2.3.2.31" evidence="5"/>
<comment type="catalytic activity">
    <reaction evidence="1">
        <text>[E2 ubiquitin-conjugating enzyme]-S-ubiquitinyl-L-cysteine + [acceptor protein]-L-lysine = [E2 ubiquitin-conjugating enzyme]-L-cysteine + [acceptor protein]-N(6)-ubiquitinyl-L-lysine.</text>
        <dbReference type="EC" id="2.3.2.31"/>
    </reaction>
</comment>
<keyword evidence="7" id="KW-0479">Metal-binding</keyword>
<feature type="domain" description="RING-type" evidence="14">
    <location>
        <begin position="966"/>
        <end position="1017"/>
    </location>
</feature>
<evidence type="ECO:0000256" key="5">
    <source>
        <dbReference type="ARBA" id="ARBA00012251"/>
    </source>
</evidence>
<feature type="domain" description="RING-type" evidence="15">
    <location>
        <begin position="962"/>
        <end position="1157"/>
    </location>
</feature>
<name>A0A835BYP1_9POAL</name>
<feature type="domain" description="RING-type" evidence="14">
    <location>
        <begin position="159"/>
        <end position="208"/>
    </location>
</feature>
<protein>
    <recommendedName>
        <fullName evidence="5">RBR-type E3 ubiquitin transferase</fullName>
        <ecNumber evidence="5">2.3.2.31</ecNumber>
    </recommendedName>
</protein>
<gene>
    <name evidence="16" type="ORF">HU200_031416</name>
</gene>
<keyword evidence="10" id="KW-0833">Ubl conjugation pathway</keyword>
<keyword evidence="8" id="KW-0677">Repeat</keyword>
<evidence type="ECO:0000256" key="6">
    <source>
        <dbReference type="ARBA" id="ARBA00022679"/>
    </source>
</evidence>
<evidence type="ECO:0000256" key="13">
    <source>
        <dbReference type="SAM" id="MobiDB-lite"/>
    </source>
</evidence>
<dbReference type="Gene3D" id="3.30.40.10">
    <property type="entry name" value="Zinc/RING finger domain, C3HC4 (zinc finger)"/>
    <property type="match status" value="3"/>
</dbReference>
<dbReference type="GO" id="GO:0016567">
    <property type="term" value="P:protein ubiquitination"/>
    <property type="evidence" value="ECO:0007669"/>
    <property type="project" value="InterPro"/>
</dbReference>
<evidence type="ECO:0000313" key="17">
    <source>
        <dbReference type="Proteomes" id="UP000636709"/>
    </source>
</evidence>
<dbReference type="InterPro" id="IPR044066">
    <property type="entry name" value="TRIAD_supradom"/>
</dbReference>
<keyword evidence="6" id="KW-0808">Transferase</keyword>
<evidence type="ECO:0000256" key="4">
    <source>
        <dbReference type="ARBA" id="ARBA00005884"/>
    </source>
</evidence>
<dbReference type="SUPFAM" id="SSF57850">
    <property type="entry name" value="RING/U-box"/>
    <property type="match status" value="6"/>
</dbReference>
<evidence type="ECO:0000256" key="12">
    <source>
        <dbReference type="PROSITE-ProRule" id="PRU00175"/>
    </source>
</evidence>
<feature type="region of interest" description="Disordered" evidence="13">
    <location>
        <begin position="759"/>
        <end position="806"/>
    </location>
</feature>